<dbReference type="GO" id="GO:0070006">
    <property type="term" value="F:metalloaminopeptidase activity"/>
    <property type="evidence" value="ECO:0007669"/>
    <property type="project" value="TreeGrafter"/>
</dbReference>
<evidence type="ECO:0000256" key="4">
    <source>
        <dbReference type="ARBA" id="ARBA00012564"/>
    </source>
</evidence>
<feature type="domain" description="ERAP1-like C-terminal" evidence="14">
    <location>
        <begin position="542"/>
        <end position="853"/>
    </location>
</feature>
<organism evidence="16 17">
    <name type="scientific">Shewanella holmiensis</name>
    <dbReference type="NCBI Taxonomy" id="2952222"/>
    <lineage>
        <taxon>Bacteria</taxon>
        <taxon>Pseudomonadati</taxon>
        <taxon>Pseudomonadota</taxon>
        <taxon>Gammaproteobacteria</taxon>
        <taxon>Alteromonadales</taxon>
        <taxon>Shewanellaceae</taxon>
        <taxon>Shewanella</taxon>
    </lineage>
</organism>
<dbReference type="FunFam" id="1.10.390.10:FF:000006">
    <property type="entry name" value="Puromycin-sensitive aminopeptidase"/>
    <property type="match status" value="1"/>
</dbReference>
<dbReference type="NCBIfam" id="TIGR02412">
    <property type="entry name" value="pepN_strep_liv"/>
    <property type="match status" value="1"/>
</dbReference>
<dbReference type="CDD" id="cd09602">
    <property type="entry name" value="M1_APN"/>
    <property type="match status" value="1"/>
</dbReference>
<dbReference type="Gene3D" id="2.60.40.1730">
    <property type="entry name" value="tricorn interacting facor f3 domain"/>
    <property type="match status" value="1"/>
</dbReference>
<dbReference type="InterPro" id="IPR024571">
    <property type="entry name" value="ERAP1-like_C_dom"/>
</dbReference>
<name>A0A9X2WP45_9GAMM</name>
<dbReference type="GO" id="GO:0016285">
    <property type="term" value="F:alanyl aminopeptidase activity"/>
    <property type="evidence" value="ECO:0007669"/>
    <property type="project" value="UniProtKB-EC"/>
</dbReference>
<dbReference type="EMBL" id="JAMTCD010000017">
    <property type="protein sequence ID" value="MCT7942701.1"/>
    <property type="molecule type" value="Genomic_DNA"/>
</dbReference>
<dbReference type="InterPro" id="IPR014782">
    <property type="entry name" value="Peptidase_M1_dom"/>
</dbReference>
<comment type="similarity">
    <text evidence="3">Belongs to the peptidase M1 family.</text>
</comment>
<feature type="region of interest" description="Disordered" evidence="12">
    <location>
        <begin position="1"/>
        <end position="20"/>
    </location>
</feature>
<dbReference type="InterPro" id="IPR042097">
    <property type="entry name" value="Aminopeptidase_N-like_N_sf"/>
</dbReference>
<evidence type="ECO:0000259" key="13">
    <source>
        <dbReference type="Pfam" id="PF01433"/>
    </source>
</evidence>
<feature type="domain" description="Aminopeptidase N-like N-terminal" evidence="15">
    <location>
        <begin position="42"/>
        <end position="207"/>
    </location>
</feature>
<dbReference type="PANTHER" id="PTHR11533:SF174">
    <property type="entry name" value="PUROMYCIN-SENSITIVE AMINOPEPTIDASE-RELATED"/>
    <property type="match status" value="1"/>
</dbReference>
<dbReference type="GO" id="GO:0042277">
    <property type="term" value="F:peptide binding"/>
    <property type="evidence" value="ECO:0007669"/>
    <property type="project" value="TreeGrafter"/>
</dbReference>
<dbReference type="GO" id="GO:0008270">
    <property type="term" value="F:zinc ion binding"/>
    <property type="evidence" value="ECO:0007669"/>
    <property type="project" value="InterPro"/>
</dbReference>
<protein>
    <recommendedName>
        <fullName evidence="5">Aminopeptidase N</fullName>
        <ecNumber evidence="4">3.4.11.2</ecNumber>
    </recommendedName>
</protein>
<comment type="catalytic activity">
    <reaction evidence="1">
        <text>Release of an N-terminal amino acid, Xaa-|-Yaa- from a peptide, amide or arylamide. Xaa is preferably Ala, but may be most amino acids including Pro (slow action). When a terminal hydrophobic residue is followed by a prolyl residue, the two may be released as an intact Xaa-Pro dipeptide.</text>
        <dbReference type="EC" id="3.4.11.2"/>
    </reaction>
</comment>
<evidence type="ECO:0000313" key="17">
    <source>
        <dbReference type="Proteomes" id="UP001155546"/>
    </source>
</evidence>
<accession>A0A9X2WP45</accession>
<dbReference type="Pfam" id="PF17900">
    <property type="entry name" value="Peptidase_M1_N"/>
    <property type="match status" value="1"/>
</dbReference>
<evidence type="ECO:0000256" key="1">
    <source>
        <dbReference type="ARBA" id="ARBA00000098"/>
    </source>
</evidence>
<evidence type="ECO:0000256" key="11">
    <source>
        <dbReference type="ARBA" id="ARBA00023049"/>
    </source>
</evidence>
<proteinExistence type="inferred from homology"/>
<dbReference type="Pfam" id="PF11838">
    <property type="entry name" value="ERAP1_C"/>
    <property type="match status" value="1"/>
</dbReference>
<evidence type="ECO:0000256" key="7">
    <source>
        <dbReference type="ARBA" id="ARBA00022670"/>
    </source>
</evidence>
<dbReference type="EC" id="3.4.11.2" evidence="4"/>
<feature type="domain" description="Peptidase M1 membrane alanine aminopeptidase" evidence="13">
    <location>
        <begin position="246"/>
        <end position="460"/>
    </location>
</feature>
<keyword evidence="6 16" id="KW-0031">Aminopeptidase</keyword>
<evidence type="ECO:0000259" key="14">
    <source>
        <dbReference type="Pfam" id="PF11838"/>
    </source>
</evidence>
<dbReference type="InterPro" id="IPR027268">
    <property type="entry name" value="Peptidase_M4/M1_CTD_sf"/>
</dbReference>
<evidence type="ECO:0000256" key="12">
    <source>
        <dbReference type="SAM" id="MobiDB-lite"/>
    </source>
</evidence>
<evidence type="ECO:0000256" key="3">
    <source>
        <dbReference type="ARBA" id="ARBA00010136"/>
    </source>
</evidence>
<evidence type="ECO:0000256" key="9">
    <source>
        <dbReference type="ARBA" id="ARBA00022801"/>
    </source>
</evidence>
<evidence type="ECO:0000256" key="10">
    <source>
        <dbReference type="ARBA" id="ARBA00022833"/>
    </source>
</evidence>
<gene>
    <name evidence="16" type="primary">pepN</name>
    <name evidence="16" type="ORF">NE535_12975</name>
</gene>
<evidence type="ECO:0000313" key="16">
    <source>
        <dbReference type="EMBL" id="MCT7942701.1"/>
    </source>
</evidence>
<keyword evidence="7" id="KW-0645">Protease</keyword>
<keyword evidence="17" id="KW-1185">Reference proteome</keyword>
<evidence type="ECO:0000256" key="8">
    <source>
        <dbReference type="ARBA" id="ARBA00022723"/>
    </source>
</evidence>
<dbReference type="AlphaFoldDB" id="A0A9X2WP45"/>
<comment type="cofactor">
    <cofactor evidence="2">
        <name>Zn(2+)</name>
        <dbReference type="ChEBI" id="CHEBI:29105"/>
    </cofactor>
</comment>
<dbReference type="SUPFAM" id="SSF55486">
    <property type="entry name" value="Metalloproteases ('zincins'), catalytic domain"/>
    <property type="match status" value="1"/>
</dbReference>
<dbReference type="FunFam" id="2.60.40.1730:FF:000010">
    <property type="entry name" value="Putative aminopeptidase N"/>
    <property type="match status" value="1"/>
</dbReference>
<dbReference type="InterPro" id="IPR045357">
    <property type="entry name" value="Aminopeptidase_N-like_N"/>
</dbReference>
<dbReference type="GO" id="GO:0005737">
    <property type="term" value="C:cytoplasm"/>
    <property type="evidence" value="ECO:0007669"/>
    <property type="project" value="TreeGrafter"/>
</dbReference>
<dbReference type="InterPro" id="IPR001930">
    <property type="entry name" value="Peptidase_M1"/>
</dbReference>
<comment type="caution">
    <text evidence="16">The sequence shown here is derived from an EMBL/GenBank/DDBJ whole genome shotgun (WGS) entry which is preliminary data.</text>
</comment>
<evidence type="ECO:0000256" key="2">
    <source>
        <dbReference type="ARBA" id="ARBA00001947"/>
    </source>
</evidence>
<dbReference type="InterPro" id="IPR050344">
    <property type="entry name" value="Peptidase_M1_aminopeptidases"/>
</dbReference>
<keyword evidence="9 16" id="KW-0378">Hydrolase</keyword>
<dbReference type="GO" id="GO:0016020">
    <property type="term" value="C:membrane"/>
    <property type="evidence" value="ECO:0007669"/>
    <property type="project" value="TreeGrafter"/>
</dbReference>
<dbReference type="Gene3D" id="1.10.390.10">
    <property type="entry name" value="Neutral Protease Domain 2"/>
    <property type="match status" value="1"/>
</dbReference>
<dbReference type="PRINTS" id="PR00756">
    <property type="entry name" value="ALADIPTASE"/>
</dbReference>
<dbReference type="InterPro" id="IPR012778">
    <property type="entry name" value="Pept_M1_aminopeptidase"/>
</dbReference>
<dbReference type="Pfam" id="PF01433">
    <property type="entry name" value="Peptidase_M1"/>
    <property type="match status" value="1"/>
</dbReference>
<evidence type="ECO:0000256" key="6">
    <source>
        <dbReference type="ARBA" id="ARBA00022438"/>
    </source>
</evidence>
<dbReference type="GO" id="GO:0043171">
    <property type="term" value="P:peptide catabolic process"/>
    <property type="evidence" value="ECO:0007669"/>
    <property type="project" value="TreeGrafter"/>
</dbReference>
<dbReference type="Proteomes" id="UP001155546">
    <property type="component" value="Unassembled WGS sequence"/>
</dbReference>
<reference evidence="16" key="1">
    <citation type="journal article" date="2023" name="Int. J. Syst. Evol. Microbiol.">
        <title>&lt;i&gt;Shewanella septentrionalis&lt;/i&gt; sp. nov. and &lt;i&gt;Shewanella holmiensis&lt;/i&gt; sp. nov., isolated from Baltic Sea water and sediments.</title>
        <authorList>
            <person name="Martin-Rodriguez A.J."/>
            <person name="Thorell K."/>
            <person name="Joffre E."/>
            <person name="Jensie-Markopoulos S."/>
            <person name="Moore E.R.B."/>
            <person name="Sjoling A."/>
        </authorList>
    </citation>
    <scope>NUCLEOTIDE SEQUENCE</scope>
    <source>
        <strain evidence="16">SP1S2-7</strain>
    </source>
</reference>
<dbReference type="GO" id="GO:0005615">
    <property type="term" value="C:extracellular space"/>
    <property type="evidence" value="ECO:0007669"/>
    <property type="project" value="TreeGrafter"/>
</dbReference>
<dbReference type="SUPFAM" id="SSF63737">
    <property type="entry name" value="Leukotriene A4 hydrolase N-terminal domain"/>
    <property type="match status" value="1"/>
</dbReference>
<dbReference type="PANTHER" id="PTHR11533">
    <property type="entry name" value="PROTEASE M1 ZINC METALLOPROTEASE"/>
    <property type="match status" value="1"/>
</dbReference>
<keyword evidence="11" id="KW-0482">Metalloprotease</keyword>
<sequence>MASTLSGCNSTSSTTASQRDNSPYISQFQASERARVISNVDYQLTFFLSEQSQFRAKSTVNFDLTGTAKNLTLDLNKANILSMLVNGTKIYPNYNGSYITLSPSLLQSGTNSIEIEFTREHSTNGEGLHRFVDPVDGKVYLYSHFEPAAAQQMFAVFDQPDLKATFELTVQAPKDWQVISAMRESSISPNGNNNIWTFPASPKLSPYNFSLHAGPYHVWQDDSGPYPMRLFARQSVTEQVTPEDWFNYTKQGLYFFDRYFGIPYPFKKYDQVLVPDFLYGAMENAAAITFAEDKFLFNAKMTASQKERLAGVIMHEMAHQWFGDLVTMKWWNGLWLNESFAAFMGTLATAEATEFSHAWRTFYASGKQRAYELDSLVTTHPIEVPVATTQNAFDNIDAITYQKGASTLKQLRHLLGEETFRQGVRQYLTQFSYQNAELDDFIGSLAKASNVDLRQWTQEWLYKAGVNSIQAEYMCTNGVISEFQLVQRPVSDEFPTLRQQKVKIGLLYQRRHGLDNHQTAIVTYKGEYTEVPELVGEACPDLVYPNLDDWGFVKVNLDKRSMNTAKQSLNKVHDPLLRSMLWQSMWDSVVEGQAPLNDFINVALINAPLEQDYTILGQVISNLYRAKTMLDLMQPAHKQYNDKVSRALSQMSLRMAMEHHQNSDFQRRWFAAYIHFSSQSASLSHLEQLLTGKSTIRGLSLDQDLRWDIIKQLNRFDYGNAHILLMQEKAKDKSDSGEKAALAAEVIRPQTQLKRQWLNTIAHNEAVPFSKLRVAMFNLYPSEQNLLSAATAEQRLAELIELDKKGPVFMRSYTQALIPQACSTDNISMIDQVLNTQTGLSKLTRRALLETRQNEYRCINIKQQISR</sequence>
<keyword evidence="8" id="KW-0479">Metal-binding</keyword>
<evidence type="ECO:0000259" key="15">
    <source>
        <dbReference type="Pfam" id="PF17900"/>
    </source>
</evidence>
<dbReference type="GO" id="GO:0006508">
    <property type="term" value="P:proteolysis"/>
    <property type="evidence" value="ECO:0007669"/>
    <property type="project" value="UniProtKB-KW"/>
</dbReference>
<evidence type="ECO:0000256" key="5">
    <source>
        <dbReference type="ARBA" id="ARBA00015611"/>
    </source>
</evidence>
<keyword evidence="10" id="KW-0862">Zinc</keyword>